<dbReference type="SUPFAM" id="SSF51206">
    <property type="entry name" value="cAMP-binding domain-like"/>
    <property type="match status" value="1"/>
</dbReference>
<dbReference type="AlphaFoldDB" id="A0A2P2E406"/>
<dbReference type="OrthoDB" id="9798104at2"/>
<dbReference type="CDD" id="cd00038">
    <property type="entry name" value="CAP_ED"/>
    <property type="match status" value="1"/>
</dbReference>
<protein>
    <submittedName>
        <fullName evidence="2">Cyclic nucleotide-binding domain protein</fullName>
    </submittedName>
</protein>
<feature type="domain" description="Cyclic nucleotide-binding" evidence="1">
    <location>
        <begin position="21"/>
        <end position="105"/>
    </location>
</feature>
<dbReference type="Pfam" id="PF00027">
    <property type="entry name" value="cNMP_binding"/>
    <property type="match status" value="1"/>
</dbReference>
<dbReference type="Proteomes" id="UP000245133">
    <property type="component" value="Unassembled WGS sequence"/>
</dbReference>
<sequence>MLPKSQEALLSLFHSKGRLISLRKKELFAKQGLALDSIGYIVSGCFKLVYKRGKKEWIKSFVFPGGLLGSIPSILQKKPSTYLIQAMERSEVIVLPSRLLFETLSQSNSYLSILNDFLSELYLKKEERVADFLLLEPEERYKKFLEQYREHLDSISQIDQAAYLGITNVALSRIKARVFAPKSPKPRHTVR</sequence>
<dbReference type="InterPro" id="IPR000595">
    <property type="entry name" value="cNMP-bd_dom"/>
</dbReference>
<dbReference type="EMBL" id="BFBB01000008">
    <property type="protein sequence ID" value="GBF51615.1"/>
    <property type="molecule type" value="Genomic_DNA"/>
</dbReference>
<gene>
    <name evidence="2" type="ORF">LPTSP4_31530</name>
</gene>
<dbReference type="Gene3D" id="2.60.120.10">
    <property type="entry name" value="Jelly Rolls"/>
    <property type="match status" value="1"/>
</dbReference>
<keyword evidence="3" id="KW-1185">Reference proteome</keyword>
<comment type="caution">
    <text evidence="2">The sequence shown here is derived from an EMBL/GenBank/DDBJ whole genome shotgun (WGS) entry which is preliminary data.</text>
</comment>
<dbReference type="RefSeq" id="WP_108977928.1">
    <property type="nucleotide sequence ID" value="NZ_BFBB01000008.1"/>
</dbReference>
<proteinExistence type="predicted"/>
<evidence type="ECO:0000313" key="2">
    <source>
        <dbReference type="EMBL" id="GBF51615.1"/>
    </source>
</evidence>
<dbReference type="InterPro" id="IPR014710">
    <property type="entry name" value="RmlC-like_jellyroll"/>
</dbReference>
<name>A0A2P2E406_9LEPT</name>
<evidence type="ECO:0000313" key="3">
    <source>
        <dbReference type="Proteomes" id="UP000245133"/>
    </source>
</evidence>
<dbReference type="InterPro" id="IPR018490">
    <property type="entry name" value="cNMP-bd_dom_sf"/>
</dbReference>
<evidence type="ECO:0000259" key="1">
    <source>
        <dbReference type="Pfam" id="PF00027"/>
    </source>
</evidence>
<organism evidence="2 3">
    <name type="scientific">Leptospira ryugenii</name>
    <dbReference type="NCBI Taxonomy" id="1917863"/>
    <lineage>
        <taxon>Bacteria</taxon>
        <taxon>Pseudomonadati</taxon>
        <taxon>Spirochaetota</taxon>
        <taxon>Spirochaetia</taxon>
        <taxon>Leptospirales</taxon>
        <taxon>Leptospiraceae</taxon>
        <taxon>Leptospira</taxon>
    </lineage>
</organism>
<accession>A0A2P2E406</accession>
<reference evidence="2 3" key="1">
    <citation type="submission" date="2018-02" db="EMBL/GenBank/DDBJ databases">
        <title>Novel Leptospira species isolated from soil and water in Japan.</title>
        <authorList>
            <person name="Nakao R."/>
            <person name="Masuzawa T."/>
        </authorList>
    </citation>
    <scope>NUCLEOTIDE SEQUENCE [LARGE SCALE GENOMIC DNA]</scope>
    <source>
        <strain evidence="2 3">YH101</strain>
    </source>
</reference>